<feature type="signal peptide" evidence="2">
    <location>
        <begin position="1"/>
        <end position="21"/>
    </location>
</feature>
<feature type="transmembrane region" description="Helical" evidence="1">
    <location>
        <begin position="151"/>
        <end position="171"/>
    </location>
</feature>
<protein>
    <recommendedName>
        <fullName evidence="5">Glycosyltransferase RgtA/B/C/D-like domain-containing protein</fullName>
    </recommendedName>
</protein>
<feature type="transmembrane region" description="Helical" evidence="1">
    <location>
        <begin position="203"/>
        <end position="234"/>
    </location>
</feature>
<gene>
    <name evidence="3" type="ORF">IRI77_10140</name>
</gene>
<keyword evidence="4" id="KW-1185">Reference proteome</keyword>
<dbReference type="RefSeq" id="WP_194451956.1">
    <property type="nucleotide sequence ID" value="NZ_CP063849.1"/>
</dbReference>
<reference evidence="3 4" key="1">
    <citation type="submission" date="2020-10" db="EMBL/GenBank/DDBJ databases">
        <title>Complete genome sequence of Paludibaculum fermentans P105T, a facultatively anaerobic acidobacterium capable of dissimilatory Fe(III) reduction.</title>
        <authorList>
            <person name="Dedysh S.N."/>
            <person name="Beletsky A.V."/>
            <person name="Kulichevskaya I.S."/>
            <person name="Mardanov A.V."/>
            <person name="Ravin N.V."/>
        </authorList>
    </citation>
    <scope>NUCLEOTIDE SEQUENCE [LARGE SCALE GENOMIC DNA]</scope>
    <source>
        <strain evidence="3 4">P105</strain>
    </source>
</reference>
<feature type="chain" id="PRO_5032546317" description="Glycosyltransferase RgtA/B/C/D-like domain-containing protein" evidence="2">
    <location>
        <begin position="22"/>
        <end position="442"/>
    </location>
</feature>
<evidence type="ECO:0008006" key="5">
    <source>
        <dbReference type="Google" id="ProtNLM"/>
    </source>
</evidence>
<keyword evidence="1" id="KW-1133">Transmembrane helix</keyword>
<sequence>MTRLRWKAGALLGVVIFLVHAASPVAASGDSRWNVFEALSLIHHGDLNLDEYQPRIEASQHYAITKPDGHYRPMFPAGTALLATPAVAALEATLHVLQPVLEPLARRTASPVSAALLRGDLENSSVAVEILIASLWIALAGVMLHSAALELSSVGTAAALALVFAFASPAWSTGSRALGMQAADMLLLSGAILAAVRAERKPVLWAVAGALLSFAFFTRPTNAIPAAVFAVWAITRGRRPFLLLVSAAAPIALLFALRNYSIYGALLEPYYRPTGAPQGTLGWHASLSTALVGHLISPARGLFIYAPILLAAIPGFFLWWRQPERRPLAAAMAAIALLHYLLISSFSIWWGGYCNGPRLFSDVLPVFVVLLIPVFDRWRGHNPAFKGLLMVGVLCGLWCNGWPTWNQGPANWNTVPNKIDGHTERLWDWSDPPFLRGIRGRT</sequence>
<feature type="transmembrane region" description="Helical" evidence="1">
    <location>
        <begin position="356"/>
        <end position="375"/>
    </location>
</feature>
<evidence type="ECO:0000313" key="4">
    <source>
        <dbReference type="Proteomes" id="UP000593892"/>
    </source>
</evidence>
<evidence type="ECO:0000256" key="2">
    <source>
        <dbReference type="SAM" id="SignalP"/>
    </source>
</evidence>
<organism evidence="3 4">
    <name type="scientific">Paludibaculum fermentans</name>
    <dbReference type="NCBI Taxonomy" id="1473598"/>
    <lineage>
        <taxon>Bacteria</taxon>
        <taxon>Pseudomonadati</taxon>
        <taxon>Acidobacteriota</taxon>
        <taxon>Terriglobia</taxon>
        <taxon>Bryobacterales</taxon>
        <taxon>Bryobacteraceae</taxon>
        <taxon>Paludibaculum</taxon>
    </lineage>
</organism>
<evidence type="ECO:0000313" key="3">
    <source>
        <dbReference type="EMBL" id="QOY90291.1"/>
    </source>
</evidence>
<dbReference type="KEGG" id="pfer:IRI77_10140"/>
<dbReference type="Proteomes" id="UP000593892">
    <property type="component" value="Chromosome"/>
</dbReference>
<name>A0A7S7SN84_PALFE</name>
<feature type="transmembrane region" description="Helical" evidence="1">
    <location>
        <begin position="327"/>
        <end position="350"/>
    </location>
</feature>
<keyword evidence="2" id="KW-0732">Signal</keyword>
<feature type="transmembrane region" description="Helical" evidence="1">
    <location>
        <begin position="126"/>
        <end position="144"/>
    </location>
</feature>
<feature type="transmembrane region" description="Helical" evidence="1">
    <location>
        <begin position="240"/>
        <end position="257"/>
    </location>
</feature>
<dbReference type="EMBL" id="CP063849">
    <property type="protein sequence ID" value="QOY90291.1"/>
    <property type="molecule type" value="Genomic_DNA"/>
</dbReference>
<dbReference type="AlphaFoldDB" id="A0A7S7SN84"/>
<evidence type="ECO:0000256" key="1">
    <source>
        <dbReference type="SAM" id="Phobius"/>
    </source>
</evidence>
<accession>A0A7S7SN84</accession>
<keyword evidence="1" id="KW-0472">Membrane</keyword>
<proteinExistence type="predicted"/>
<keyword evidence="1" id="KW-0812">Transmembrane</keyword>
<feature type="transmembrane region" description="Helical" evidence="1">
    <location>
        <begin position="302"/>
        <end position="320"/>
    </location>
</feature>